<gene>
    <name evidence="1" type="ORF">PC113_g10022</name>
    <name evidence="2" type="ORF">PC115_g9758</name>
    <name evidence="3" type="ORF">PC118_g10277</name>
</gene>
<dbReference type="AlphaFoldDB" id="A0A8T0Z701"/>
<evidence type="ECO:0000313" key="2">
    <source>
        <dbReference type="EMBL" id="KAG2920605.1"/>
    </source>
</evidence>
<evidence type="ECO:0000313" key="3">
    <source>
        <dbReference type="EMBL" id="KAG2981943.1"/>
    </source>
</evidence>
<dbReference type="EMBL" id="RCMG01000261">
    <property type="protein sequence ID" value="KAG2858190.1"/>
    <property type="molecule type" value="Genomic_DNA"/>
</dbReference>
<sequence>MQDAQCLTSIVWTWSSAIHFMTSVRSPLDAAHDDFLASGKVFARLAIHPPPACFTTWSSMVKCSRTALLLA</sequence>
<comment type="caution">
    <text evidence="1">The sequence shown here is derived from an EMBL/GenBank/DDBJ whole genome shotgun (WGS) entry which is preliminary data.</text>
</comment>
<accession>A0A8T0Z701</accession>
<reference evidence="1" key="1">
    <citation type="submission" date="2018-10" db="EMBL/GenBank/DDBJ databases">
        <title>Effector identification in a new, highly contiguous assembly of the strawberry crown rot pathogen Phytophthora cactorum.</title>
        <authorList>
            <person name="Armitage A.D."/>
            <person name="Nellist C.F."/>
            <person name="Bates H."/>
            <person name="Vickerstaff R.J."/>
            <person name="Harrison R.J."/>
        </authorList>
    </citation>
    <scope>NUCLEOTIDE SEQUENCE</scope>
    <source>
        <strain evidence="1">15-7</strain>
        <strain evidence="2">4032</strain>
        <strain evidence="3">P415</strain>
    </source>
</reference>
<dbReference type="Proteomes" id="UP000774804">
    <property type="component" value="Unassembled WGS sequence"/>
</dbReference>
<evidence type="ECO:0000313" key="1">
    <source>
        <dbReference type="EMBL" id="KAG2858190.1"/>
    </source>
</evidence>
<proteinExistence type="predicted"/>
<dbReference type="Proteomes" id="UP000697107">
    <property type="component" value="Unassembled WGS sequence"/>
</dbReference>
<protein>
    <submittedName>
        <fullName evidence="1">Uncharacterized protein</fullName>
    </submittedName>
</protein>
<dbReference type="EMBL" id="RCMI01000275">
    <property type="protein sequence ID" value="KAG2920605.1"/>
    <property type="molecule type" value="Genomic_DNA"/>
</dbReference>
<dbReference type="EMBL" id="RCML01000293">
    <property type="protein sequence ID" value="KAG2981943.1"/>
    <property type="molecule type" value="Genomic_DNA"/>
</dbReference>
<dbReference type="Proteomes" id="UP000735874">
    <property type="component" value="Unassembled WGS sequence"/>
</dbReference>
<evidence type="ECO:0000313" key="4">
    <source>
        <dbReference type="Proteomes" id="UP000735874"/>
    </source>
</evidence>
<organism evidence="1 4">
    <name type="scientific">Phytophthora cactorum</name>
    <dbReference type="NCBI Taxonomy" id="29920"/>
    <lineage>
        <taxon>Eukaryota</taxon>
        <taxon>Sar</taxon>
        <taxon>Stramenopiles</taxon>
        <taxon>Oomycota</taxon>
        <taxon>Peronosporomycetes</taxon>
        <taxon>Peronosporales</taxon>
        <taxon>Peronosporaceae</taxon>
        <taxon>Phytophthora</taxon>
    </lineage>
</organism>
<name>A0A8T0Z701_9STRA</name>